<dbReference type="PANTHER" id="PTHR13495:SF0">
    <property type="entry name" value="PSME3-INTERACTING PROTEIN"/>
    <property type="match status" value="1"/>
</dbReference>
<evidence type="ECO:0000313" key="6">
    <source>
        <dbReference type="Proteomes" id="UP000224634"/>
    </source>
</evidence>
<evidence type="ECO:0000259" key="4">
    <source>
        <dbReference type="Pfam" id="PF10187"/>
    </source>
</evidence>
<evidence type="ECO:0000256" key="3">
    <source>
        <dbReference type="SAM" id="MobiDB-lite"/>
    </source>
</evidence>
<organism evidence="5 6">
    <name type="scientific">Polytolypa hystricis (strain UAMH7299)</name>
    <dbReference type="NCBI Taxonomy" id="1447883"/>
    <lineage>
        <taxon>Eukaryota</taxon>
        <taxon>Fungi</taxon>
        <taxon>Dikarya</taxon>
        <taxon>Ascomycota</taxon>
        <taxon>Pezizomycotina</taxon>
        <taxon>Eurotiomycetes</taxon>
        <taxon>Eurotiomycetidae</taxon>
        <taxon>Onygenales</taxon>
        <taxon>Onygenales incertae sedis</taxon>
        <taxon>Polytolypa</taxon>
    </lineage>
</organism>
<gene>
    <name evidence="5" type="ORF">AJ80_00849</name>
</gene>
<dbReference type="EMBL" id="PDNA01000007">
    <property type="protein sequence ID" value="PGH27371.1"/>
    <property type="molecule type" value="Genomic_DNA"/>
</dbReference>
<feature type="compositionally biased region" description="Basic and acidic residues" evidence="3">
    <location>
        <begin position="111"/>
        <end position="120"/>
    </location>
</feature>
<name>A0A2B7Z229_POLH7</name>
<keyword evidence="6" id="KW-1185">Reference proteome</keyword>
<evidence type="ECO:0000256" key="2">
    <source>
        <dbReference type="ARBA" id="ARBA00023242"/>
    </source>
</evidence>
<evidence type="ECO:0000256" key="1">
    <source>
        <dbReference type="ARBA" id="ARBA00004123"/>
    </source>
</evidence>
<evidence type="ECO:0000313" key="5">
    <source>
        <dbReference type="EMBL" id="PGH27371.1"/>
    </source>
</evidence>
<comment type="caution">
    <text evidence="5">The sequence shown here is derived from an EMBL/GenBank/DDBJ whole genome shotgun (WGS) entry which is preliminary data.</text>
</comment>
<dbReference type="InterPro" id="IPR039845">
    <property type="entry name" value="FAM192A"/>
</dbReference>
<dbReference type="STRING" id="1447883.A0A2B7Z229"/>
<dbReference type="GO" id="GO:0005634">
    <property type="term" value="C:nucleus"/>
    <property type="evidence" value="ECO:0007669"/>
    <property type="project" value="UniProtKB-SubCell"/>
</dbReference>
<dbReference type="AlphaFoldDB" id="A0A2B7Z229"/>
<keyword evidence="2" id="KW-0539">Nucleus</keyword>
<dbReference type="OrthoDB" id="75807at2759"/>
<dbReference type="InterPro" id="IPR019331">
    <property type="entry name" value="FAM192A/Fyv6_N"/>
</dbReference>
<comment type="subcellular location">
    <subcellularLocation>
        <location evidence="1">Nucleus</location>
    </subcellularLocation>
</comment>
<proteinExistence type="predicted"/>
<feature type="compositionally biased region" description="Low complexity" evidence="3">
    <location>
        <begin position="188"/>
        <end position="202"/>
    </location>
</feature>
<feature type="domain" description="FAM192A/Fyv6 N-terminal" evidence="4">
    <location>
        <begin position="5"/>
        <end position="109"/>
    </location>
</feature>
<dbReference type="Pfam" id="PF10187">
    <property type="entry name" value="FAM192A_Fyv6_N"/>
    <property type="match status" value="1"/>
</dbReference>
<reference evidence="5 6" key="1">
    <citation type="submission" date="2017-10" db="EMBL/GenBank/DDBJ databases">
        <title>Comparative genomics in systemic dimorphic fungi from Ajellomycetaceae.</title>
        <authorList>
            <person name="Munoz J.F."/>
            <person name="Mcewen J.G."/>
            <person name="Clay O.K."/>
            <person name="Cuomo C.A."/>
        </authorList>
    </citation>
    <scope>NUCLEOTIDE SEQUENCE [LARGE SCALE GENOMIC DNA]</scope>
    <source>
        <strain evidence="5 6">UAMH7299</strain>
    </source>
</reference>
<dbReference type="PANTHER" id="PTHR13495">
    <property type="entry name" value="NEFA-INTERACTING NUCLEAR PROTEIN NIP30"/>
    <property type="match status" value="1"/>
</dbReference>
<feature type="region of interest" description="Disordered" evidence="3">
    <location>
        <begin position="111"/>
        <end position="243"/>
    </location>
</feature>
<accession>A0A2B7Z229</accession>
<protein>
    <recommendedName>
        <fullName evidence="4">FAM192A/Fyv6 N-terminal domain-containing protein</fullName>
    </recommendedName>
</protein>
<sequence>MSSGFVSGGTVEEPAERDDEWLKAQQELEAERRQKAEAEAQDGGKSLYEILQQNKAAKQEAFEESIKLKNQFRTLDEDEVEYLDSLLESTRAQEAALKKETMEQLEMFHRQRQQVEKVDTESAGTAGGVAGLPVEDEQWTTSGRKRRRGKEKDAFPGVKLRKSSSSTENKSTENGQNKVNVVSEPSKKTTSPTSTTAPGKAANPNDTRTESKPVQPTAPQQKQPSALPTSSGLGLGGYSSDED</sequence>
<feature type="compositionally biased region" description="Low complexity" evidence="3">
    <location>
        <begin position="163"/>
        <end position="174"/>
    </location>
</feature>
<dbReference type="Proteomes" id="UP000224634">
    <property type="component" value="Unassembled WGS sequence"/>
</dbReference>
<feature type="compositionally biased region" description="Polar residues" evidence="3">
    <location>
        <begin position="212"/>
        <end position="229"/>
    </location>
</feature>